<dbReference type="RefSeq" id="WP_141516995.1">
    <property type="nucleotide sequence ID" value="NZ_VICE01000010.1"/>
</dbReference>
<evidence type="ECO:0000313" key="3">
    <source>
        <dbReference type="Proteomes" id="UP000318212"/>
    </source>
</evidence>
<sequence>MHTPPPLHWQARAFGALPPDRLYDLLRLRSEVFVVEQACAYQDIDGKDRHPDALHLLGIAEDGALAAYLRILPHGLGHGATAFAEPSIGRVVTAPAWRGKGLGDPLLREGIAHALRRWPGTAIRLGAQAHLQGYYARNGFALASAPYLEDGIPHVEMLRPADPGDTR</sequence>
<keyword evidence="3" id="KW-1185">Reference proteome</keyword>
<dbReference type="OrthoDB" id="9796171at2"/>
<dbReference type="InterPro" id="IPR000182">
    <property type="entry name" value="GNAT_dom"/>
</dbReference>
<dbReference type="CDD" id="cd04301">
    <property type="entry name" value="NAT_SF"/>
    <property type="match status" value="1"/>
</dbReference>
<dbReference type="Gene3D" id="3.40.630.30">
    <property type="match status" value="1"/>
</dbReference>
<comment type="caution">
    <text evidence="2">The sequence shown here is derived from an EMBL/GenBank/DDBJ whole genome shotgun (WGS) entry which is preliminary data.</text>
</comment>
<dbReference type="PROSITE" id="PS51186">
    <property type="entry name" value="GNAT"/>
    <property type="match status" value="1"/>
</dbReference>
<dbReference type="InterPro" id="IPR016181">
    <property type="entry name" value="Acyl_CoA_acyltransferase"/>
</dbReference>
<accession>A0A508APL3</accession>
<dbReference type="SUPFAM" id="SSF55729">
    <property type="entry name" value="Acyl-CoA N-acyltransferases (Nat)"/>
    <property type="match status" value="1"/>
</dbReference>
<evidence type="ECO:0000259" key="1">
    <source>
        <dbReference type="PROSITE" id="PS51186"/>
    </source>
</evidence>
<keyword evidence="2" id="KW-0808">Transferase</keyword>
<dbReference type="GO" id="GO:0016747">
    <property type="term" value="F:acyltransferase activity, transferring groups other than amino-acyl groups"/>
    <property type="evidence" value="ECO:0007669"/>
    <property type="project" value="InterPro"/>
</dbReference>
<organism evidence="2 3">
    <name type="scientific">Marilutibacter aestuarii</name>
    <dbReference type="NCBI Taxonomy" id="1706195"/>
    <lineage>
        <taxon>Bacteria</taxon>
        <taxon>Pseudomonadati</taxon>
        <taxon>Pseudomonadota</taxon>
        <taxon>Gammaproteobacteria</taxon>
        <taxon>Lysobacterales</taxon>
        <taxon>Lysobacteraceae</taxon>
        <taxon>Marilutibacter</taxon>
    </lineage>
</organism>
<feature type="domain" description="N-acetyltransferase" evidence="1">
    <location>
        <begin position="12"/>
        <end position="162"/>
    </location>
</feature>
<dbReference type="EMBL" id="VICE01000010">
    <property type="protein sequence ID" value="TQD51397.1"/>
    <property type="molecule type" value="Genomic_DNA"/>
</dbReference>
<dbReference type="Proteomes" id="UP000318212">
    <property type="component" value="Unassembled WGS sequence"/>
</dbReference>
<gene>
    <name evidence="2" type="ORF">FKV25_01370</name>
</gene>
<dbReference type="Pfam" id="PF13673">
    <property type="entry name" value="Acetyltransf_10"/>
    <property type="match status" value="1"/>
</dbReference>
<evidence type="ECO:0000313" key="2">
    <source>
        <dbReference type="EMBL" id="TQD51397.1"/>
    </source>
</evidence>
<dbReference type="AlphaFoldDB" id="A0A508APL3"/>
<name>A0A508APL3_9GAMM</name>
<protein>
    <submittedName>
        <fullName evidence="2">GNAT family N-acetyltransferase</fullName>
    </submittedName>
</protein>
<proteinExistence type="predicted"/>
<reference evidence="2 3" key="1">
    <citation type="submission" date="2019-06" db="EMBL/GenBank/DDBJ databases">
        <title>Lysobacter alkalisoli sp. nov. isolated from saline soil.</title>
        <authorList>
            <person name="Sun J.-Q."/>
            <person name="Xu L."/>
        </authorList>
    </citation>
    <scope>NUCLEOTIDE SEQUENCE [LARGE SCALE GENOMIC DNA]</scope>
    <source>
        <strain evidence="2 3">JCM 31130</strain>
    </source>
</reference>